<dbReference type="EMBL" id="PQ287320">
    <property type="protein sequence ID" value="XHV10708.1"/>
    <property type="molecule type" value="Genomic_DNA"/>
</dbReference>
<keyword evidence="1" id="KW-0472">Membrane</keyword>
<protein>
    <submittedName>
        <fullName evidence="2">Uncharacterized protein</fullName>
    </submittedName>
</protein>
<evidence type="ECO:0000256" key="1">
    <source>
        <dbReference type="SAM" id="Phobius"/>
    </source>
</evidence>
<gene>
    <name evidence="2" type="ORF">BL57_236c</name>
</gene>
<sequence length="177" mass="20625">MTNHSPQLGMMLGFMWQGLWSAVVLVFLLTIYALVIFPAAYLLERLRRRVLRLIPNFDANAGYFRLRYHRRVDPLAGGWNLDIDVTLLGGGFVWRSIEWQGYVKLDLGWKWLVRFCAGGSDDRAHRRFGVGLNQSHHYVSLGLLSFHLDIGRLGKDLRVRLFRNGRRLFYRSRYALA</sequence>
<proteinExistence type="predicted"/>
<accession>A0AB74UL95</accession>
<keyword evidence="1" id="KW-1133">Transmembrane helix</keyword>
<name>A0AB74UL95_9VIRU</name>
<feature type="transmembrane region" description="Helical" evidence="1">
    <location>
        <begin position="20"/>
        <end position="43"/>
    </location>
</feature>
<evidence type="ECO:0000313" key="2">
    <source>
        <dbReference type="EMBL" id="XHV10708.1"/>
    </source>
</evidence>
<reference evidence="2" key="1">
    <citation type="submission" date="2024-10" db="EMBL/GenBank/DDBJ databases">
        <title>Genetic diversity among independent isolates of the Dolichocephalovirinae subfamily.</title>
        <authorList>
            <person name="Ely B."/>
            <person name="Thomas Q."/>
            <person name="Mohammadi T."/>
        </authorList>
    </citation>
    <scope>NUCLEOTIDE SEQUENCE</scope>
</reference>
<organism evidence="2">
    <name type="scientific">Caulobacter phage BL57</name>
    <dbReference type="NCBI Taxonomy" id="3348355"/>
    <lineage>
        <taxon>Viruses</taxon>
    </lineage>
</organism>
<keyword evidence="1" id="KW-0812">Transmembrane</keyword>